<evidence type="ECO:0000313" key="2">
    <source>
        <dbReference type="Proteomes" id="UP000024635"/>
    </source>
</evidence>
<gene>
    <name evidence="1" type="primary">Acey_s0424.g1219</name>
    <name evidence="1" type="ORF">Y032_0424g1219</name>
</gene>
<organism evidence="1 2">
    <name type="scientific">Ancylostoma ceylanicum</name>
    <dbReference type="NCBI Taxonomy" id="53326"/>
    <lineage>
        <taxon>Eukaryota</taxon>
        <taxon>Metazoa</taxon>
        <taxon>Ecdysozoa</taxon>
        <taxon>Nematoda</taxon>
        <taxon>Chromadorea</taxon>
        <taxon>Rhabditida</taxon>
        <taxon>Rhabditina</taxon>
        <taxon>Rhabditomorpha</taxon>
        <taxon>Strongyloidea</taxon>
        <taxon>Ancylostomatidae</taxon>
        <taxon>Ancylostomatinae</taxon>
        <taxon>Ancylostoma</taxon>
    </lineage>
</organism>
<keyword evidence="2" id="KW-1185">Reference proteome</keyword>
<evidence type="ECO:0000313" key="1">
    <source>
        <dbReference type="EMBL" id="EYC45542.1"/>
    </source>
</evidence>
<name>A0A016X232_9BILA</name>
<reference evidence="2" key="1">
    <citation type="journal article" date="2015" name="Nat. Genet.">
        <title>The genome and transcriptome of the zoonotic hookworm Ancylostoma ceylanicum identify infection-specific gene families.</title>
        <authorList>
            <person name="Schwarz E.M."/>
            <person name="Hu Y."/>
            <person name="Antoshechkin I."/>
            <person name="Miller M.M."/>
            <person name="Sternberg P.W."/>
            <person name="Aroian R.V."/>
        </authorList>
    </citation>
    <scope>NUCLEOTIDE SEQUENCE</scope>
    <source>
        <strain evidence="2">HY135</strain>
    </source>
</reference>
<comment type="caution">
    <text evidence="1">The sequence shown here is derived from an EMBL/GenBank/DDBJ whole genome shotgun (WGS) entry which is preliminary data.</text>
</comment>
<accession>A0A016X232</accession>
<protein>
    <submittedName>
        <fullName evidence="1">Uncharacterized protein</fullName>
    </submittedName>
</protein>
<sequence length="80" mass="8891">MKARNLCLLGTSLANAASKCLGSFLRFASSARQISNLIPLRQGIVPRTFFANEVNLMKRSSWEKHNSIDAPNYTLQDVHA</sequence>
<dbReference type="AlphaFoldDB" id="A0A016X232"/>
<proteinExistence type="predicted"/>
<dbReference type="OrthoDB" id="10255539at2759"/>
<dbReference type="EMBL" id="JARK01000024">
    <property type="protein sequence ID" value="EYC45542.1"/>
    <property type="molecule type" value="Genomic_DNA"/>
</dbReference>
<dbReference type="Proteomes" id="UP000024635">
    <property type="component" value="Unassembled WGS sequence"/>
</dbReference>